<feature type="transmembrane region" description="Helical" evidence="2">
    <location>
        <begin position="50"/>
        <end position="66"/>
    </location>
</feature>
<keyword evidence="2" id="KW-0472">Membrane</keyword>
<dbReference type="Pfam" id="PF19609">
    <property type="entry name" value="DUF6114"/>
    <property type="match status" value="1"/>
</dbReference>
<dbReference type="InterPro" id="IPR046096">
    <property type="entry name" value="DUF6114"/>
</dbReference>
<dbReference type="Proteomes" id="UP000317422">
    <property type="component" value="Unassembled WGS sequence"/>
</dbReference>
<keyword evidence="4" id="KW-1185">Reference proteome</keyword>
<evidence type="ECO:0000256" key="2">
    <source>
        <dbReference type="SAM" id="Phobius"/>
    </source>
</evidence>
<feature type="transmembrane region" description="Helical" evidence="2">
    <location>
        <begin position="20"/>
        <end position="43"/>
    </location>
</feature>
<feature type="transmembrane region" description="Helical" evidence="2">
    <location>
        <begin position="72"/>
        <end position="89"/>
    </location>
</feature>
<accession>A0A543N9W6</accession>
<evidence type="ECO:0000313" key="4">
    <source>
        <dbReference type="Proteomes" id="UP000317422"/>
    </source>
</evidence>
<feature type="compositionally biased region" description="Basic residues" evidence="1">
    <location>
        <begin position="93"/>
        <end position="104"/>
    </location>
</feature>
<evidence type="ECO:0000313" key="3">
    <source>
        <dbReference type="EMBL" id="TQN28603.1"/>
    </source>
</evidence>
<reference evidence="3 4" key="1">
    <citation type="submission" date="2019-06" db="EMBL/GenBank/DDBJ databases">
        <title>Sequencing the genomes of 1000 actinobacteria strains.</title>
        <authorList>
            <person name="Klenk H.-P."/>
        </authorList>
    </citation>
    <scope>NUCLEOTIDE SEQUENCE [LARGE SCALE GENOMIC DNA]</scope>
    <source>
        <strain evidence="3 4">DSM 45015</strain>
    </source>
</reference>
<feature type="region of interest" description="Disordered" evidence="1">
    <location>
        <begin position="92"/>
        <end position="139"/>
    </location>
</feature>
<protein>
    <submittedName>
        <fullName evidence="3">Uncharacterized protein</fullName>
    </submittedName>
</protein>
<evidence type="ECO:0000256" key="1">
    <source>
        <dbReference type="SAM" id="MobiDB-lite"/>
    </source>
</evidence>
<keyword evidence="2" id="KW-1133">Transmembrane helix</keyword>
<organism evidence="3 4">
    <name type="scientific">Haloactinospora alba</name>
    <dbReference type="NCBI Taxonomy" id="405555"/>
    <lineage>
        <taxon>Bacteria</taxon>
        <taxon>Bacillati</taxon>
        <taxon>Actinomycetota</taxon>
        <taxon>Actinomycetes</taxon>
        <taxon>Streptosporangiales</taxon>
        <taxon>Nocardiopsidaceae</taxon>
        <taxon>Haloactinospora</taxon>
    </lineage>
</organism>
<keyword evidence="2" id="KW-0812">Transmembrane</keyword>
<name>A0A543N9W6_9ACTN</name>
<sequence>MLSGAEIAALPLAPASVMFVQGPAGITSVLMGVFLIALGLITWATPGQRTIAGVLTVLVGLGALVLSNLGGFVIGTLLALLGGGLMFAWQPTPRRRRSRRGKRRGTPESRSDPDREENPAEEPSPTAGTLPQPPSVNQG</sequence>
<feature type="compositionally biased region" description="Basic and acidic residues" evidence="1">
    <location>
        <begin position="105"/>
        <end position="118"/>
    </location>
</feature>
<gene>
    <name evidence="3" type="ORF">FHX37_3953</name>
</gene>
<comment type="caution">
    <text evidence="3">The sequence shown here is derived from an EMBL/GenBank/DDBJ whole genome shotgun (WGS) entry which is preliminary data.</text>
</comment>
<proteinExistence type="predicted"/>
<dbReference type="AlphaFoldDB" id="A0A543N9W6"/>
<dbReference type="EMBL" id="VFQC01000002">
    <property type="protein sequence ID" value="TQN28603.1"/>
    <property type="molecule type" value="Genomic_DNA"/>
</dbReference>